<sequence>MHTSGQTTQLPIVDLLDWITAVLAAIIAVAALEYPIHGGGEEVDEDGKKAADDEDRQHRQ</sequence>
<dbReference type="Proteomes" id="UP000256710">
    <property type="component" value="Unassembled WGS sequence"/>
</dbReference>
<gene>
    <name evidence="3" type="ORF">CBM2605_B100362</name>
    <name evidence="4" type="ORF">CBM2607_11687</name>
</gene>
<evidence type="ECO:0000313" key="3">
    <source>
        <dbReference type="EMBL" id="SOZ38411.1"/>
    </source>
</evidence>
<feature type="region of interest" description="Disordered" evidence="1">
    <location>
        <begin position="38"/>
        <end position="60"/>
    </location>
</feature>
<feature type="transmembrane region" description="Helical" evidence="2">
    <location>
        <begin position="12"/>
        <end position="32"/>
    </location>
</feature>
<proteinExistence type="predicted"/>
<dbReference type="EMBL" id="OFTC01000033">
    <property type="protein sequence ID" value="SOZ38411.1"/>
    <property type="molecule type" value="Genomic_DNA"/>
</dbReference>
<evidence type="ECO:0000313" key="6">
    <source>
        <dbReference type="Proteomes" id="UP000256710"/>
    </source>
</evidence>
<dbReference type="Proteomes" id="UP000255168">
    <property type="component" value="Chromosome I"/>
</dbReference>
<feature type="compositionally biased region" description="Basic and acidic residues" evidence="1">
    <location>
        <begin position="46"/>
        <end position="60"/>
    </location>
</feature>
<organism evidence="4 5">
    <name type="scientific">Cupriavidus neocaledonicus</name>
    <dbReference type="NCBI Taxonomy" id="1040979"/>
    <lineage>
        <taxon>Bacteria</taxon>
        <taxon>Pseudomonadati</taxon>
        <taxon>Pseudomonadota</taxon>
        <taxon>Betaproteobacteria</taxon>
        <taxon>Burkholderiales</taxon>
        <taxon>Burkholderiaceae</taxon>
        <taxon>Cupriavidus</taxon>
    </lineage>
</organism>
<keyword evidence="6" id="KW-1185">Reference proteome</keyword>
<reference evidence="5 6" key="1">
    <citation type="submission" date="2018-01" db="EMBL/GenBank/DDBJ databases">
        <authorList>
            <person name="Clerissi C."/>
        </authorList>
    </citation>
    <scope>NUCLEOTIDE SEQUENCE [LARGE SCALE GENOMIC DNA]</scope>
    <source>
        <strain evidence="3">Cupriavidus taiwanensis STM 6082</strain>
        <strain evidence="4">Cupriavidus taiwanensis STM 6160</strain>
    </source>
</reference>
<dbReference type="EMBL" id="LT984806">
    <property type="protein sequence ID" value="SPD46747.1"/>
    <property type="molecule type" value="Genomic_DNA"/>
</dbReference>
<protein>
    <submittedName>
        <fullName evidence="4">Uncharacterized protein</fullName>
    </submittedName>
</protein>
<evidence type="ECO:0000313" key="5">
    <source>
        <dbReference type="Proteomes" id="UP000255168"/>
    </source>
</evidence>
<evidence type="ECO:0000256" key="1">
    <source>
        <dbReference type="SAM" id="MobiDB-lite"/>
    </source>
</evidence>
<accession>A0A375H942</accession>
<name>A0A375H942_9BURK</name>
<dbReference type="AlphaFoldDB" id="A0A375H942"/>
<keyword evidence="2" id="KW-0472">Membrane</keyword>
<evidence type="ECO:0000313" key="4">
    <source>
        <dbReference type="EMBL" id="SPD46747.1"/>
    </source>
</evidence>
<keyword evidence="2" id="KW-0812">Transmembrane</keyword>
<evidence type="ECO:0000256" key="2">
    <source>
        <dbReference type="SAM" id="Phobius"/>
    </source>
</evidence>
<keyword evidence="2" id="KW-1133">Transmembrane helix</keyword>